<dbReference type="AlphaFoldDB" id="A0A139SSU0"/>
<keyword evidence="3" id="KW-0813">Transport</keyword>
<dbReference type="STRING" id="1548208.AXK12_01540"/>
<evidence type="ECO:0000313" key="13">
    <source>
        <dbReference type="Proteomes" id="UP000071392"/>
    </source>
</evidence>
<evidence type="ECO:0000256" key="7">
    <source>
        <dbReference type="ARBA" id="ARBA00022927"/>
    </source>
</evidence>
<comment type="similarity">
    <text evidence="2">Belongs to the TonB family.</text>
</comment>
<evidence type="ECO:0000259" key="11">
    <source>
        <dbReference type="PROSITE" id="PS52015"/>
    </source>
</evidence>
<dbReference type="OrthoDB" id="192928at2"/>
<comment type="caution">
    <text evidence="12">The sequence shown here is derived from an EMBL/GenBank/DDBJ whole genome shotgun (WGS) entry which is preliminary data.</text>
</comment>
<evidence type="ECO:0000256" key="6">
    <source>
        <dbReference type="ARBA" id="ARBA00022692"/>
    </source>
</evidence>
<dbReference type="InterPro" id="IPR006260">
    <property type="entry name" value="TonB/TolA_C"/>
</dbReference>
<organism evidence="12 13">
    <name type="scientific">Cephaloticoccus capnophilus</name>
    <dbReference type="NCBI Taxonomy" id="1548208"/>
    <lineage>
        <taxon>Bacteria</taxon>
        <taxon>Pseudomonadati</taxon>
        <taxon>Verrucomicrobiota</taxon>
        <taxon>Opitutia</taxon>
        <taxon>Opitutales</taxon>
        <taxon>Opitutaceae</taxon>
        <taxon>Cephaloticoccus</taxon>
    </lineage>
</organism>
<evidence type="ECO:0000256" key="5">
    <source>
        <dbReference type="ARBA" id="ARBA00022519"/>
    </source>
</evidence>
<keyword evidence="7" id="KW-0653">Protein transport</keyword>
<evidence type="ECO:0000256" key="10">
    <source>
        <dbReference type="SAM" id="Phobius"/>
    </source>
</evidence>
<dbReference type="GO" id="GO:0005886">
    <property type="term" value="C:plasma membrane"/>
    <property type="evidence" value="ECO:0007669"/>
    <property type="project" value="UniProtKB-SubCell"/>
</dbReference>
<dbReference type="EMBL" id="LSZP01000005">
    <property type="protein sequence ID" value="KXU37648.1"/>
    <property type="molecule type" value="Genomic_DNA"/>
</dbReference>
<dbReference type="PROSITE" id="PS52015">
    <property type="entry name" value="TONB_CTD"/>
    <property type="match status" value="1"/>
</dbReference>
<evidence type="ECO:0000256" key="1">
    <source>
        <dbReference type="ARBA" id="ARBA00004383"/>
    </source>
</evidence>
<proteinExistence type="inferred from homology"/>
<dbReference type="Gene3D" id="3.30.1150.10">
    <property type="match status" value="1"/>
</dbReference>
<keyword evidence="4" id="KW-1003">Cell membrane</keyword>
<dbReference type="RefSeq" id="WP_068710900.1">
    <property type="nucleotide sequence ID" value="NZ_LSZP01000005.1"/>
</dbReference>
<evidence type="ECO:0000256" key="9">
    <source>
        <dbReference type="ARBA" id="ARBA00023136"/>
    </source>
</evidence>
<keyword evidence="5" id="KW-0997">Cell inner membrane</keyword>
<dbReference type="GO" id="GO:0015031">
    <property type="term" value="P:protein transport"/>
    <property type="evidence" value="ECO:0007669"/>
    <property type="project" value="UniProtKB-KW"/>
</dbReference>
<name>A0A139SSU0_9BACT</name>
<evidence type="ECO:0000256" key="8">
    <source>
        <dbReference type="ARBA" id="ARBA00022989"/>
    </source>
</evidence>
<keyword evidence="9 10" id="KW-0472">Membrane</keyword>
<dbReference type="InterPro" id="IPR037682">
    <property type="entry name" value="TonB_C"/>
</dbReference>
<keyword evidence="6 10" id="KW-0812">Transmembrane</keyword>
<dbReference type="Pfam" id="PF03544">
    <property type="entry name" value="TonB_C"/>
    <property type="match status" value="1"/>
</dbReference>
<dbReference type="GO" id="GO:0055085">
    <property type="term" value="P:transmembrane transport"/>
    <property type="evidence" value="ECO:0007669"/>
    <property type="project" value="InterPro"/>
</dbReference>
<dbReference type="NCBIfam" id="TIGR01352">
    <property type="entry name" value="tonB_Cterm"/>
    <property type="match status" value="1"/>
</dbReference>
<dbReference type="Proteomes" id="UP000071392">
    <property type="component" value="Unassembled WGS sequence"/>
</dbReference>
<keyword evidence="8 10" id="KW-1133">Transmembrane helix</keyword>
<keyword evidence="13" id="KW-1185">Reference proteome</keyword>
<evidence type="ECO:0000256" key="4">
    <source>
        <dbReference type="ARBA" id="ARBA00022475"/>
    </source>
</evidence>
<feature type="transmembrane region" description="Helical" evidence="10">
    <location>
        <begin position="49"/>
        <end position="67"/>
    </location>
</feature>
<dbReference type="InterPro" id="IPR051045">
    <property type="entry name" value="TonB-dependent_transducer"/>
</dbReference>
<reference evidence="12 13" key="1">
    <citation type="submission" date="2016-02" db="EMBL/GenBank/DDBJ databases">
        <authorList>
            <person name="Wen L."/>
            <person name="He K."/>
            <person name="Yang H."/>
        </authorList>
    </citation>
    <scope>NUCLEOTIDE SEQUENCE [LARGE SCALE GENOMIC DNA]</scope>
    <source>
        <strain evidence="12 13">CV41</strain>
    </source>
</reference>
<dbReference type="SUPFAM" id="SSF74653">
    <property type="entry name" value="TolA/TonB C-terminal domain"/>
    <property type="match status" value="1"/>
</dbReference>
<sequence>MSPVTRQNLESCGLPSVTARELEGCANEGELTGSHLGCGGRRPSFWARYGVAGVIALGLHAALVVLWPEPSAQPLSHGNGGLREAFAGVGETMELSLIDDDDSLFGEVAEQSPSLQEQRPMQEDWVVAWDFDPSTFTQEVAPDVSGLLAASLAGQMDDAVSAALRAMQESLGQSGGRRGQGLSFGKSGILYAPNPPYPPAARREGREGMVELLVLVDGRGRAKRAEVSRSSGYDDFDETARNTVMTRWQFPARENELQIVRVVFTLTDKTRPSTPASRRAGPTVASAR</sequence>
<evidence type="ECO:0000256" key="2">
    <source>
        <dbReference type="ARBA" id="ARBA00006555"/>
    </source>
</evidence>
<evidence type="ECO:0000256" key="3">
    <source>
        <dbReference type="ARBA" id="ARBA00022448"/>
    </source>
</evidence>
<protein>
    <recommendedName>
        <fullName evidence="11">TonB C-terminal domain-containing protein</fullName>
    </recommendedName>
</protein>
<feature type="domain" description="TonB C-terminal" evidence="11">
    <location>
        <begin position="182"/>
        <end position="273"/>
    </location>
</feature>
<gene>
    <name evidence="12" type="ORF">AXK12_01540</name>
</gene>
<dbReference type="PANTHER" id="PTHR33446">
    <property type="entry name" value="PROTEIN TONB-RELATED"/>
    <property type="match status" value="1"/>
</dbReference>
<comment type="subcellular location">
    <subcellularLocation>
        <location evidence="1">Cell inner membrane</location>
        <topology evidence="1">Single-pass membrane protein</topology>
        <orientation evidence="1">Periplasmic side</orientation>
    </subcellularLocation>
</comment>
<evidence type="ECO:0000313" key="12">
    <source>
        <dbReference type="EMBL" id="KXU37648.1"/>
    </source>
</evidence>
<accession>A0A139SSU0</accession>